<reference evidence="2 3" key="1">
    <citation type="submission" date="2017-09" db="EMBL/GenBank/DDBJ databases">
        <title>Depth-based differentiation of microbial function through sediment-hosted aquifers and enrichment of novel symbionts in the deep terrestrial subsurface.</title>
        <authorList>
            <person name="Probst A.J."/>
            <person name="Ladd B."/>
            <person name="Jarett J.K."/>
            <person name="Geller-Mcgrath D.E."/>
            <person name="Sieber C.M."/>
            <person name="Emerson J.B."/>
            <person name="Anantharaman K."/>
            <person name="Thomas B.C."/>
            <person name="Malmstrom R."/>
            <person name="Stieglmeier M."/>
            <person name="Klingl A."/>
            <person name="Woyke T."/>
            <person name="Ryan C.M."/>
            <person name="Banfield J.F."/>
        </authorList>
    </citation>
    <scope>NUCLEOTIDE SEQUENCE [LARGE SCALE GENOMIC DNA]</scope>
    <source>
        <strain evidence="2">CG17_big_fil_post_rev_8_21_14_2_50_48_46</strain>
    </source>
</reference>
<protein>
    <submittedName>
        <fullName evidence="2">Uncharacterized protein</fullName>
    </submittedName>
</protein>
<evidence type="ECO:0000313" key="3">
    <source>
        <dbReference type="Proteomes" id="UP000231019"/>
    </source>
</evidence>
<dbReference type="EMBL" id="PFFQ01000041">
    <property type="protein sequence ID" value="PIW15993.1"/>
    <property type="molecule type" value="Genomic_DNA"/>
</dbReference>
<dbReference type="AlphaFoldDB" id="A0A2M7G2H8"/>
<evidence type="ECO:0000256" key="1">
    <source>
        <dbReference type="SAM" id="MobiDB-lite"/>
    </source>
</evidence>
<proteinExistence type="predicted"/>
<feature type="region of interest" description="Disordered" evidence="1">
    <location>
        <begin position="45"/>
        <end position="65"/>
    </location>
</feature>
<sequence length="65" mass="7566">MVNTFQQRVQVSCFVQFLNKGARSSLYFNPPWSVGESLGENSCLKKEEPEQAPRWKSKYSSYSWV</sequence>
<gene>
    <name evidence="2" type="ORF">COW36_14870</name>
</gene>
<evidence type="ECO:0000313" key="2">
    <source>
        <dbReference type="EMBL" id="PIW15993.1"/>
    </source>
</evidence>
<comment type="caution">
    <text evidence="2">The sequence shown here is derived from an EMBL/GenBank/DDBJ whole genome shotgun (WGS) entry which is preliminary data.</text>
</comment>
<accession>A0A2M7G2H8</accession>
<organism evidence="2 3">
    <name type="scientific">bacterium (Candidatus Blackallbacteria) CG17_big_fil_post_rev_8_21_14_2_50_48_46</name>
    <dbReference type="NCBI Taxonomy" id="2014261"/>
    <lineage>
        <taxon>Bacteria</taxon>
        <taxon>Candidatus Blackallbacteria</taxon>
    </lineage>
</organism>
<name>A0A2M7G2H8_9BACT</name>
<dbReference type="Proteomes" id="UP000231019">
    <property type="component" value="Unassembled WGS sequence"/>
</dbReference>